<keyword evidence="1" id="KW-0378">Hydrolase</keyword>
<evidence type="ECO:0000313" key="1">
    <source>
        <dbReference type="EMBL" id="ETI97984.1"/>
    </source>
</evidence>
<accession>W1UZ46</accession>
<dbReference type="GO" id="GO:0004519">
    <property type="term" value="F:endonuclease activity"/>
    <property type="evidence" value="ECO:0007669"/>
    <property type="project" value="UniProtKB-KW"/>
</dbReference>
<protein>
    <submittedName>
        <fullName evidence="1">HNH endonuclease protein</fullName>
    </submittedName>
</protein>
<comment type="caution">
    <text evidence="1">The sequence shown here is derived from an EMBL/GenBank/DDBJ whole genome shotgun (WGS) entry which is preliminary data.</text>
</comment>
<name>W1UZ46_9FIRM</name>
<proteinExistence type="predicted"/>
<dbReference type="PATRIC" id="fig|1403949.3.peg.1331"/>
<gene>
    <name evidence="1" type="ORF">Q619_VDC00567G0033</name>
</gene>
<dbReference type="Proteomes" id="UP000018855">
    <property type="component" value="Unassembled WGS sequence"/>
</dbReference>
<evidence type="ECO:0000313" key="2">
    <source>
        <dbReference type="Proteomes" id="UP000018855"/>
    </source>
</evidence>
<keyword evidence="1" id="KW-0540">Nuclease</keyword>
<dbReference type="Gene3D" id="1.10.30.50">
    <property type="match status" value="1"/>
</dbReference>
<organism evidence="1 2">
    <name type="scientific">Veillonella dispar DORA_11</name>
    <dbReference type="NCBI Taxonomy" id="1403949"/>
    <lineage>
        <taxon>Bacteria</taxon>
        <taxon>Bacillati</taxon>
        <taxon>Bacillota</taxon>
        <taxon>Negativicutes</taxon>
        <taxon>Veillonellales</taxon>
        <taxon>Veillonellaceae</taxon>
        <taxon>Veillonella</taxon>
    </lineage>
</organism>
<dbReference type="AlphaFoldDB" id="W1UZ46"/>
<dbReference type="EMBL" id="AZMJ01000567">
    <property type="protein sequence ID" value="ETI97984.1"/>
    <property type="molecule type" value="Genomic_DNA"/>
</dbReference>
<sequence length="216" mass="25868">MCEDYRLTRYCDDYHDINERKQKLEALIKRECPHTRIIYNKIRDRGLYYIREFMQIYNFRCAYCGVSNRVLTNVHLFEVDHFICESSFSGSSKGVDSGCISNLVLSCKCCNRDKSNFTWPIEYNKLLHPDAGNLKHLFVRDNGYYIRIAKTYEDDNVILGFYRQLKLGSQKRRLDYLLIEMIGLQEHLVEKNPNFRRLDLLKECIDLLSRRRNDMY</sequence>
<reference evidence="1 2" key="1">
    <citation type="submission" date="2013-12" db="EMBL/GenBank/DDBJ databases">
        <title>A Varibaculum cambriense genome reconstructed from a premature infant gut community with otherwise low bacterial novelty that shifts toward anaerobic metabolism during the third week of life.</title>
        <authorList>
            <person name="Brown C.T."/>
            <person name="Sharon I."/>
            <person name="Thomas B.C."/>
            <person name="Castelle C.J."/>
            <person name="Morowitz M.J."/>
            <person name="Banfield J.F."/>
        </authorList>
    </citation>
    <scope>NUCLEOTIDE SEQUENCE [LARGE SCALE GENOMIC DNA]</scope>
    <source>
        <strain evidence="2">DORA_11</strain>
    </source>
</reference>
<keyword evidence="1" id="KW-0255">Endonuclease</keyword>